<evidence type="ECO:0000256" key="3">
    <source>
        <dbReference type="ARBA" id="ARBA00004910"/>
    </source>
</evidence>
<comment type="pathway">
    <text evidence="2 12">Cofactor biosynthesis; riboflavin biosynthesis; 5-amino-6-(D-ribitylamino)uracil from GTP: step 2/4.</text>
</comment>
<evidence type="ECO:0000256" key="7">
    <source>
        <dbReference type="ARBA" id="ARBA00022723"/>
    </source>
</evidence>
<sequence>MTDAADDRRWMELALRLARAAVGDTAENPPVGCVLVRGGRVVGRGRTAAGGRPHAEAVALAQAGAAERGATAYVTLEPCAHHGRTPPCAEALVAAGVARVVAAVGDPDPRVDGGGFEILRRAGIAVTVGVGEQAAARAAEGFLARVAAGRPHVTLKLATSLDGRIATASGASRWITGAAARAHAHAMRARQDAILVGIGTALADDPALTCRAPGLAGRSPVRVVLDSSLRLSPDSSLVRTARAAPTWVVTCTDHDGGRAAALVARGVEVIAAEPDGTGRPAIAAALVALAGRGIGRLLVEGGAGVARSVVAAGLVDEIAWYRAPMLLGGDGLAAVDPLRAATPADAPRFERQGCTVLGEDVLETYRRRP</sequence>
<dbReference type="SUPFAM" id="SSF53597">
    <property type="entry name" value="Dihydrofolate reductase-like"/>
    <property type="match status" value="1"/>
</dbReference>
<dbReference type="Proteomes" id="UP000630353">
    <property type="component" value="Unassembled WGS sequence"/>
</dbReference>
<dbReference type="InterPro" id="IPR004794">
    <property type="entry name" value="Eubact_RibD"/>
</dbReference>
<feature type="binding site" evidence="14">
    <location>
        <position position="174"/>
    </location>
    <ligand>
        <name>NADP(+)</name>
        <dbReference type="ChEBI" id="CHEBI:58349"/>
    </ligand>
</feature>
<feature type="binding site" evidence="14">
    <location>
        <position position="300"/>
    </location>
    <ligand>
        <name>substrate</name>
    </ligand>
</feature>
<evidence type="ECO:0000256" key="10">
    <source>
        <dbReference type="ARBA" id="ARBA00023002"/>
    </source>
</evidence>
<protein>
    <recommendedName>
        <fullName evidence="12">Riboflavin biosynthesis protein RibD</fullName>
    </recommendedName>
    <domain>
        <recommendedName>
            <fullName evidence="12">Diaminohydroxyphosphoribosylaminopyrimidine deaminase</fullName>
            <shortName evidence="12">DRAP deaminase</shortName>
            <ecNumber evidence="12">3.5.4.26</ecNumber>
        </recommendedName>
        <alternativeName>
            <fullName evidence="12">Riboflavin-specific deaminase</fullName>
        </alternativeName>
    </domain>
    <domain>
        <recommendedName>
            <fullName evidence="12">5-amino-6-(5-phosphoribosylamino)uracil reductase</fullName>
            <ecNumber evidence="12">1.1.1.193</ecNumber>
        </recommendedName>
        <alternativeName>
            <fullName evidence="12">HTP reductase</fullName>
        </alternativeName>
    </domain>
</protein>
<feature type="binding site" evidence="14">
    <location>
        <position position="208"/>
    </location>
    <ligand>
        <name>substrate</name>
    </ligand>
</feature>
<feature type="binding site" evidence="15">
    <location>
        <position position="54"/>
    </location>
    <ligand>
        <name>Zn(2+)</name>
        <dbReference type="ChEBI" id="CHEBI:29105"/>
        <note>catalytic</note>
    </ligand>
</feature>
<dbReference type="EMBL" id="BMZS01000003">
    <property type="protein sequence ID" value="GHD47640.1"/>
    <property type="molecule type" value="Genomic_DNA"/>
</dbReference>
<dbReference type="GO" id="GO:0050661">
    <property type="term" value="F:NADP binding"/>
    <property type="evidence" value="ECO:0007669"/>
    <property type="project" value="InterPro"/>
</dbReference>
<dbReference type="PROSITE" id="PS00903">
    <property type="entry name" value="CYT_DCMP_DEAMINASES_1"/>
    <property type="match status" value="1"/>
</dbReference>
<feature type="domain" description="CMP/dCMP-type deaminase" evidence="16">
    <location>
        <begin position="5"/>
        <end position="127"/>
    </location>
</feature>
<keyword evidence="10 12" id="KW-0560">Oxidoreductase</keyword>
<evidence type="ECO:0000256" key="13">
    <source>
        <dbReference type="PIRSR" id="PIRSR006769-1"/>
    </source>
</evidence>
<evidence type="ECO:0000256" key="1">
    <source>
        <dbReference type="ARBA" id="ARBA00002151"/>
    </source>
</evidence>
<dbReference type="NCBIfam" id="TIGR00326">
    <property type="entry name" value="eubact_ribD"/>
    <property type="match status" value="1"/>
</dbReference>
<dbReference type="Gene3D" id="3.40.140.10">
    <property type="entry name" value="Cytidine Deaminase, domain 2"/>
    <property type="match status" value="1"/>
</dbReference>
<dbReference type="InterPro" id="IPR016192">
    <property type="entry name" value="APOBEC/CMP_deaminase_Zn-bd"/>
</dbReference>
<comment type="catalytic activity">
    <reaction evidence="12">
        <text>2,5-diamino-6-hydroxy-4-(5-phosphoribosylamino)-pyrimidine + H2O + H(+) = 5-amino-6-(5-phospho-D-ribosylamino)uracil + NH4(+)</text>
        <dbReference type="Rhea" id="RHEA:21868"/>
        <dbReference type="ChEBI" id="CHEBI:15377"/>
        <dbReference type="ChEBI" id="CHEBI:15378"/>
        <dbReference type="ChEBI" id="CHEBI:28938"/>
        <dbReference type="ChEBI" id="CHEBI:58453"/>
        <dbReference type="ChEBI" id="CHEBI:58614"/>
        <dbReference type="EC" id="3.5.4.26"/>
    </reaction>
</comment>
<evidence type="ECO:0000259" key="16">
    <source>
        <dbReference type="PROSITE" id="PS51747"/>
    </source>
</evidence>
<evidence type="ECO:0000256" key="6">
    <source>
        <dbReference type="ARBA" id="ARBA00022619"/>
    </source>
</evidence>
<keyword evidence="6 12" id="KW-0686">Riboflavin biosynthesis</keyword>
<comment type="pathway">
    <text evidence="3 12">Cofactor biosynthesis; riboflavin biosynthesis; 5-amino-6-(D-ribitylamino)uracil from GTP: step 3/4.</text>
</comment>
<dbReference type="AlphaFoldDB" id="A0A918XQM0"/>
<dbReference type="SUPFAM" id="SSF53927">
    <property type="entry name" value="Cytidine deaminase-like"/>
    <property type="match status" value="1"/>
</dbReference>
<dbReference type="PANTHER" id="PTHR38011:SF7">
    <property type="entry name" value="2,5-DIAMINO-6-RIBOSYLAMINO-4(3H)-PYRIMIDINONE 5'-PHOSPHATE REDUCTASE"/>
    <property type="match status" value="1"/>
</dbReference>
<evidence type="ECO:0000256" key="14">
    <source>
        <dbReference type="PIRSR" id="PIRSR006769-2"/>
    </source>
</evidence>
<comment type="function">
    <text evidence="1 12">Converts 2,5-diamino-6-(ribosylamino)-4(3h)-pyrimidinone 5'-phosphate into 5-amino-6-(ribosylamino)-2,4(1h,3h)-pyrimidinedione 5'-phosphate.</text>
</comment>
<feature type="binding site" evidence="15">
    <location>
        <position position="79"/>
    </location>
    <ligand>
        <name>Zn(2+)</name>
        <dbReference type="ChEBI" id="CHEBI:29105"/>
        <note>catalytic</note>
    </ligand>
</feature>
<gene>
    <name evidence="17" type="ORF">GCM10017083_18260</name>
</gene>
<feature type="binding site" evidence="14">
    <location>
        <position position="227"/>
    </location>
    <ligand>
        <name>NADP(+)</name>
        <dbReference type="ChEBI" id="CHEBI:58349"/>
    </ligand>
</feature>
<feature type="binding site" evidence="15">
    <location>
        <position position="88"/>
    </location>
    <ligand>
        <name>Zn(2+)</name>
        <dbReference type="ChEBI" id="CHEBI:29105"/>
        <note>catalytic</note>
    </ligand>
</feature>
<dbReference type="Pfam" id="PF00383">
    <property type="entry name" value="dCMP_cyt_deam_1"/>
    <property type="match status" value="1"/>
</dbReference>
<name>A0A918XQM0_9PROT</name>
<dbReference type="InterPro" id="IPR016193">
    <property type="entry name" value="Cytidine_deaminase-like"/>
</dbReference>
<dbReference type="InterPro" id="IPR002125">
    <property type="entry name" value="CMP_dCMP_dom"/>
</dbReference>
<dbReference type="EC" id="3.5.4.26" evidence="12"/>
<feature type="binding site" evidence="14">
    <location>
        <position position="204"/>
    </location>
    <ligand>
        <name>NADP(+)</name>
        <dbReference type="ChEBI" id="CHEBI:58349"/>
    </ligand>
</feature>
<evidence type="ECO:0000256" key="8">
    <source>
        <dbReference type="ARBA" id="ARBA00022833"/>
    </source>
</evidence>
<feature type="binding site" evidence="14">
    <location>
        <position position="200"/>
    </location>
    <ligand>
        <name>NADP(+)</name>
        <dbReference type="ChEBI" id="CHEBI:58349"/>
    </ligand>
</feature>
<dbReference type="GO" id="GO:0008703">
    <property type="term" value="F:5-amino-6-(5-phosphoribosylamino)uracil reductase activity"/>
    <property type="evidence" value="ECO:0007669"/>
    <property type="project" value="UniProtKB-EC"/>
</dbReference>
<dbReference type="GO" id="GO:0009231">
    <property type="term" value="P:riboflavin biosynthetic process"/>
    <property type="evidence" value="ECO:0007669"/>
    <property type="project" value="UniProtKB-KW"/>
</dbReference>
<evidence type="ECO:0000256" key="11">
    <source>
        <dbReference type="ARBA" id="ARBA00023268"/>
    </source>
</evidence>
<comment type="similarity">
    <text evidence="4 12">In the N-terminal section; belongs to the cytidine and deoxycytidylate deaminase family.</text>
</comment>
<dbReference type="PIRSF" id="PIRSF006769">
    <property type="entry name" value="RibD"/>
    <property type="match status" value="1"/>
</dbReference>
<dbReference type="EC" id="1.1.1.193" evidence="12"/>
<evidence type="ECO:0000256" key="15">
    <source>
        <dbReference type="PIRSR" id="PIRSR006769-3"/>
    </source>
</evidence>
<accession>A0A918XQM0</accession>
<dbReference type="GO" id="GO:0008835">
    <property type="term" value="F:diaminohydroxyphosphoribosylaminopyrimidine deaminase activity"/>
    <property type="evidence" value="ECO:0007669"/>
    <property type="project" value="UniProtKB-EC"/>
</dbReference>
<comment type="catalytic activity">
    <reaction evidence="12">
        <text>5-amino-6-(5-phospho-D-ribitylamino)uracil + NADP(+) = 5-amino-6-(5-phospho-D-ribosylamino)uracil + NADPH + H(+)</text>
        <dbReference type="Rhea" id="RHEA:17845"/>
        <dbReference type="ChEBI" id="CHEBI:15378"/>
        <dbReference type="ChEBI" id="CHEBI:57783"/>
        <dbReference type="ChEBI" id="CHEBI:58349"/>
        <dbReference type="ChEBI" id="CHEBI:58421"/>
        <dbReference type="ChEBI" id="CHEBI:58453"/>
        <dbReference type="EC" id="1.1.1.193"/>
    </reaction>
</comment>
<dbReference type="InterPro" id="IPR011549">
    <property type="entry name" value="RibD_C"/>
</dbReference>
<organism evidence="17 18">
    <name type="scientific">Thalassobaculum fulvum</name>
    <dbReference type="NCBI Taxonomy" id="1633335"/>
    <lineage>
        <taxon>Bacteria</taxon>
        <taxon>Pseudomonadati</taxon>
        <taxon>Pseudomonadota</taxon>
        <taxon>Alphaproteobacteria</taxon>
        <taxon>Rhodospirillales</taxon>
        <taxon>Thalassobaculaceae</taxon>
        <taxon>Thalassobaculum</taxon>
    </lineage>
</organism>
<proteinExistence type="inferred from homology"/>
<feature type="binding site" evidence="14">
    <location>
        <position position="188"/>
    </location>
    <ligand>
        <name>substrate</name>
    </ligand>
</feature>
<keyword evidence="11" id="KW-0511">Multifunctional enzyme</keyword>
<evidence type="ECO:0000256" key="12">
    <source>
        <dbReference type="PIRNR" id="PIRNR006769"/>
    </source>
</evidence>
<keyword evidence="18" id="KW-1185">Reference proteome</keyword>
<evidence type="ECO:0000256" key="5">
    <source>
        <dbReference type="ARBA" id="ARBA00007417"/>
    </source>
</evidence>
<reference evidence="17" key="1">
    <citation type="journal article" date="2014" name="Int. J. Syst. Evol. Microbiol.">
        <title>Complete genome sequence of Corynebacterium casei LMG S-19264T (=DSM 44701T), isolated from a smear-ripened cheese.</title>
        <authorList>
            <consortium name="US DOE Joint Genome Institute (JGI-PGF)"/>
            <person name="Walter F."/>
            <person name="Albersmeier A."/>
            <person name="Kalinowski J."/>
            <person name="Ruckert C."/>
        </authorList>
    </citation>
    <scope>NUCLEOTIDE SEQUENCE</scope>
    <source>
        <strain evidence="17">KCTC 42651</strain>
    </source>
</reference>
<feature type="binding site" evidence="14">
    <location>
        <begin position="302"/>
        <end position="308"/>
    </location>
    <ligand>
        <name>NADP(+)</name>
        <dbReference type="ChEBI" id="CHEBI:58349"/>
    </ligand>
</feature>
<feature type="binding site" evidence="14">
    <location>
        <position position="172"/>
    </location>
    <ligand>
        <name>substrate</name>
    </ligand>
</feature>
<dbReference type="NCBIfam" id="TIGR00227">
    <property type="entry name" value="ribD_Cterm"/>
    <property type="match status" value="1"/>
</dbReference>
<keyword evidence="12" id="KW-0378">Hydrolase</keyword>
<evidence type="ECO:0000313" key="18">
    <source>
        <dbReference type="Proteomes" id="UP000630353"/>
    </source>
</evidence>
<comment type="similarity">
    <text evidence="5 12">In the C-terminal section; belongs to the HTP reductase family.</text>
</comment>
<evidence type="ECO:0000256" key="2">
    <source>
        <dbReference type="ARBA" id="ARBA00004882"/>
    </source>
</evidence>
<dbReference type="GO" id="GO:0008270">
    <property type="term" value="F:zinc ion binding"/>
    <property type="evidence" value="ECO:0007669"/>
    <property type="project" value="InterPro"/>
</dbReference>
<dbReference type="InterPro" id="IPR002734">
    <property type="entry name" value="RibDG_C"/>
</dbReference>
<dbReference type="InterPro" id="IPR050765">
    <property type="entry name" value="Riboflavin_Biosynth_HTPR"/>
</dbReference>
<dbReference type="RefSeq" id="WP_308434482.1">
    <property type="nucleotide sequence ID" value="NZ_BMZS01000003.1"/>
</dbReference>
<feature type="active site" description="Proton donor" evidence="13">
    <location>
        <position position="56"/>
    </location>
</feature>
<comment type="caution">
    <text evidence="17">The sequence shown here is derived from an EMBL/GenBank/DDBJ whole genome shotgun (WGS) entry which is preliminary data.</text>
</comment>
<keyword evidence="7 12" id="KW-0479">Metal-binding</keyword>
<dbReference type="Gene3D" id="3.40.430.10">
    <property type="entry name" value="Dihydrofolate Reductase, subunit A"/>
    <property type="match status" value="1"/>
</dbReference>
<dbReference type="PROSITE" id="PS51747">
    <property type="entry name" value="CYT_DCMP_DEAMINASES_2"/>
    <property type="match status" value="1"/>
</dbReference>
<comment type="cofactor">
    <cofactor evidence="12 15">
        <name>Zn(2+)</name>
        <dbReference type="ChEBI" id="CHEBI:29105"/>
    </cofactor>
    <text evidence="12 15">Binds 1 zinc ion.</text>
</comment>
<keyword evidence="9 12" id="KW-0521">NADP</keyword>
<evidence type="ECO:0000256" key="4">
    <source>
        <dbReference type="ARBA" id="ARBA00005259"/>
    </source>
</evidence>
<dbReference type="PANTHER" id="PTHR38011">
    <property type="entry name" value="DIHYDROFOLATE REDUCTASE FAMILY PROTEIN (AFU_ORTHOLOGUE AFUA_8G06820)"/>
    <property type="match status" value="1"/>
</dbReference>
<evidence type="ECO:0000256" key="9">
    <source>
        <dbReference type="ARBA" id="ARBA00022857"/>
    </source>
</evidence>
<evidence type="ECO:0000313" key="17">
    <source>
        <dbReference type="EMBL" id="GHD47640.1"/>
    </source>
</evidence>
<feature type="binding site" evidence="14">
    <location>
        <position position="158"/>
    </location>
    <ligand>
        <name>NADP(+)</name>
        <dbReference type="ChEBI" id="CHEBI:58349"/>
    </ligand>
</feature>
<keyword evidence="8 12" id="KW-0862">Zinc</keyword>
<feature type="binding site" evidence="14">
    <location>
        <position position="211"/>
    </location>
    <ligand>
        <name>substrate</name>
    </ligand>
</feature>
<reference evidence="17" key="2">
    <citation type="submission" date="2020-09" db="EMBL/GenBank/DDBJ databases">
        <authorList>
            <person name="Sun Q."/>
            <person name="Kim S."/>
        </authorList>
    </citation>
    <scope>NUCLEOTIDE SEQUENCE</scope>
    <source>
        <strain evidence="17">KCTC 42651</strain>
    </source>
</reference>
<dbReference type="InterPro" id="IPR024072">
    <property type="entry name" value="DHFR-like_dom_sf"/>
</dbReference>
<dbReference type="Pfam" id="PF01872">
    <property type="entry name" value="RibD_C"/>
    <property type="match status" value="1"/>
</dbReference>